<evidence type="ECO:0000256" key="1">
    <source>
        <dbReference type="SAM" id="SignalP"/>
    </source>
</evidence>
<reference evidence="3" key="1">
    <citation type="submission" date="2025-08" db="UniProtKB">
        <authorList>
            <consortium name="RefSeq"/>
        </authorList>
    </citation>
    <scope>IDENTIFICATION</scope>
    <source>
        <tissue evidence="3">Whole sample</tissue>
    </source>
</reference>
<organism evidence="2 3">
    <name type="scientific">Crassostrea virginica</name>
    <name type="common">Eastern oyster</name>
    <dbReference type="NCBI Taxonomy" id="6565"/>
    <lineage>
        <taxon>Eukaryota</taxon>
        <taxon>Metazoa</taxon>
        <taxon>Spiralia</taxon>
        <taxon>Lophotrochozoa</taxon>
        <taxon>Mollusca</taxon>
        <taxon>Bivalvia</taxon>
        <taxon>Autobranchia</taxon>
        <taxon>Pteriomorphia</taxon>
        <taxon>Ostreida</taxon>
        <taxon>Ostreoidea</taxon>
        <taxon>Ostreidae</taxon>
        <taxon>Crassostrea</taxon>
    </lineage>
</organism>
<dbReference type="OrthoDB" id="6132359at2759"/>
<dbReference type="KEGG" id="cvn:111124821"/>
<dbReference type="Proteomes" id="UP000694844">
    <property type="component" value="Chromosome 3"/>
</dbReference>
<name>A0A8B8D6H7_CRAVI</name>
<feature type="chain" id="PRO_5034010662" evidence="1">
    <location>
        <begin position="20"/>
        <end position="273"/>
    </location>
</feature>
<dbReference type="RefSeq" id="XP_022323737.1">
    <property type="nucleotide sequence ID" value="XM_022468029.1"/>
</dbReference>
<keyword evidence="1" id="KW-0732">Signal</keyword>
<dbReference type="GeneID" id="111124821"/>
<gene>
    <name evidence="3" type="primary">LOC111124821</name>
</gene>
<evidence type="ECO:0000313" key="2">
    <source>
        <dbReference type="Proteomes" id="UP000694844"/>
    </source>
</evidence>
<dbReference type="AlphaFoldDB" id="A0A8B8D6H7"/>
<feature type="signal peptide" evidence="1">
    <location>
        <begin position="1"/>
        <end position="19"/>
    </location>
</feature>
<accession>A0A8B8D6H7</accession>
<evidence type="ECO:0000313" key="3">
    <source>
        <dbReference type="RefSeq" id="XP_022323737.1"/>
    </source>
</evidence>
<protein>
    <submittedName>
        <fullName evidence="3">Uncharacterized protein LOC111124821</fullName>
    </submittedName>
</protein>
<sequence length="273" mass="29377">MGCLHFVIGVCLIIPSIEGFCFSSFGRVDVTATGRRVPVCEYNGIDFLDGSKFTTTGCNECECKKGHLHCCGIGVKAGVLTPRPNCKIINDGCIAKEVRISDESLDCITGKPIRNTTDEVTFPTGAPLPPPNAVPTTMDTRGGVAISRIQSSSSGNMSPAGSAGASALNDILNKIATNAQNGKPTTMTDLMQDMSNAKFPTGTNMLDDLMRDMSNAKFPVRSNTVYQQIPQFPQFPTTRSSSSFQLFDPMTSMNSNDPWSNWIMYNGLLDGSF</sequence>
<keyword evidence="2" id="KW-1185">Reference proteome</keyword>
<dbReference type="Gene3D" id="2.60.40.1900">
    <property type="entry name" value="Beta-microseminoprotein (PSP94) domain"/>
    <property type="match status" value="1"/>
</dbReference>
<proteinExistence type="predicted"/>